<keyword evidence="9" id="KW-1185">Reference proteome</keyword>
<dbReference type="SUPFAM" id="SSF52172">
    <property type="entry name" value="CheY-like"/>
    <property type="match status" value="1"/>
</dbReference>
<proteinExistence type="predicted"/>
<dbReference type="RefSeq" id="WP_323306927.1">
    <property type="nucleotide sequence ID" value="NZ_JAYGHT010000127.1"/>
</dbReference>
<evidence type="ECO:0000313" key="9">
    <source>
        <dbReference type="Proteomes" id="UP001301728"/>
    </source>
</evidence>
<dbReference type="Gene3D" id="3.40.50.2300">
    <property type="match status" value="1"/>
</dbReference>
<sequence length="128" mass="13976">MTPERRATVLIVDDTPANLALLSDALDDEGYEVLVAPSGQSALRQLEITQPDIILLDAVMPGLDGFETCRRLKANRDTEDIPVIFMTALAGTEDIVRGFGEGAVDYVTKPIRVEEVLARIATHIARSR</sequence>
<dbReference type="PANTHER" id="PTHR48111:SF1">
    <property type="entry name" value="TWO-COMPONENT RESPONSE REGULATOR ORR33"/>
    <property type="match status" value="1"/>
</dbReference>
<feature type="modified residue" description="4-aspartylphosphate" evidence="6">
    <location>
        <position position="57"/>
    </location>
</feature>
<dbReference type="Pfam" id="PF00072">
    <property type="entry name" value="Response_reg"/>
    <property type="match status" value="1"/>
</dbReference>
<dbReference type="PANTHER" id="PTHR48111">
    <property type="entry name" value="REGULATOR OF RPOS"/>
    <property type="match status" value="1"/>
</dbReference>
<evidence type="ECO:0000256" key="4">
    <source>
        <dbReference type="ARBA" id="ARBA00023125"/>
    </source>
</evidence>
<keyword evidence="1 6" id="KW-0597">Phosphoprotein</keyword>
<organism evidence="8 9">
    <name type="scientific">Limnoraphis robusta CCNP1315</name>
    <dbReference type="NCBI Taxonomy" id="3110306"/>
    <lineage>
        <taxon>Bacteria</taxon>
        <taxon>Bacillati</taxon>
        <taxon>Cyanobacteriota</taxon>
        <taxon>Cyanophyceae</taxon>
        <taxon>Oscillatoriophycideae</taxon>
        <taxon>Oscillatoriales</taxon>
        <taxon>Sirenicapillariaceae</taxon>
        <taxon>Limnoraphis</taxon>
    </lineage>
</organism>
<evidence type="ECO:0000256" key="5">
    <source>
        <dbReference type="ARBA" id="ARBA00023163"/>
    </source>
</evidence>
<evidence type="ECO:0000256" key="1">
    <source>
        <dbReference type="ARBA" id="ARBA00022553"/>
    </source>
</evidence>
<keyword evidence="4" id="KW-0238">DNA-binding</keyword>
<evidence type="ECO:0000256" key="2">
    <source>
        <dbReference type="ARBA" id="ARBA00023012"/>
    </source>
</evidence>
<reference evidence="8 9" key="1">
    <citation type="submission" date="2023-12" db="EMBL/GenBank/DDBJ databases">
        <title>Baltic Sea Cyanobacteria.</title>
        <authorList>
            <person name="Delbaje E."/>
            <person name="Fewer D.P."/>
            <person name="Shishido T.K."/>
        </authorList>
    </citation>
    <scope>NUCLEOTIDE SEQUENCE [LARGE SCALE GENOMIC DNA]</scope>
    <source>
        <strain evidence="8 9">CCNP 1315</strain>
    </source>
</reference>
<comment type="caution">
    <text evidence="8">The sequence shown here is derived from an EMBL/GenBank/DDBJ whole genome shotgun (WGS) entry which is preliminary data.</text>
</comment>
<dbReference type="CDD" id="cd19920">
    <property type="entry name" value="REC_PA4781-like"/>
    <property type="match status" value="1"/>
</dbReference>
<dbReference type="Proteomes" id="UP001301728">
    <property type="component" value="Unassembled WGS sequence"/>
</dbReference>
<evidence type="ECO:0000256" key="6">
    <source>
        <dbReference type="PROSITE-ProRule" id="PRU00169"/>
    </source>
</evidence>
<keyword evidence="2" id="KW-0902">Two-component regulatory system</keyword>
<keyword evidence="3" id="KW-0805">Transcription regulation</keyword>
<name>A0ABU5U105_9CYAN</name>
<feature type="domain" description="Response regulatory" evidence="7">
    <location>
        <begin position="8"/>
        <end position="124"/>
    </location>
</feature>
<evidence type="ECO:0000259" key="7">
    <source>
        <dbReference type="PROSITE" id="PS50110"/>
    </source>
</evidence>
<dbReference type="EMBL" id="JAYGHT010000127">
    <property type="protein sequence ID" value="MEA5520867.1"/>
    <property type="molecule type" value="Genomic_DNA"/>
</dbReference>
<accession>A0ABU5U105</accession>
<dbReference type="SMART" id="SM00448">
    <property type="entry name" value="REC"/>
    <property type="match status" value="1"/>
</dbReference>
<dbReference type="PROSITE" id="PS50110">
    <property type="entry name" value="RESPONSE_REGULATORY"/>
    <property type="match status" value="1"/>
</dbReference>
<gene>
    <name evidence="8" type="ORF">VB854_18170</name>
</gene>
<dbReference type="InterPro" id="IPR011006">
    <property type="entry name" value="CheY-like_superfamily"/>
</dbReference>
<evidence type="ECO:0000313" key="8">
    <source>
        <dbReference type="EMBL" id="MEA5520867.1"/>
    </source>
</evidence>
<evidence type="ECO:0000256" key="3">
    <source>
        <dbReference type="ARBA" id="ARBA00023015"/>
    </source>
</evidence>
<feature type="non-terminal residue" evidence="8">
    <location>
        <position position="128"/>
    </location>
</feature>
<dbReference type="InterPro" id="IPR001789">
    <property type="entry name" value="Sig_transdc_resp-reg_receiver"/>
</dbReference>
<dbReference type="InterPro" id="IPR039420">
    <property type="entry name" value="WalR-like"/>
</dbReference>
<keyword evidence="5" id="KW-0804">Transcription</keyword>
<protein>
    <submittedName>
        <fullName evidence="8">Response regulator</fullName>
    </submittedName>
</protein>